<sequence>MASEVIVDKIAKEIAGDITWSDFPGKSMRKWREIFGVTQLVISKRMGISSSVLSDYEKGRRTPGSGFVKKFVRTLLEIDRERGYVIVKELARGQKLPPSALLDMREFPQKVLLKEVVEAVKGIVLYGSEKLDKQIYGYTVLDSIAAIESMTGQEFLSIMGLTTERVLVFTNVGTGRSPMVAVRVSFLKPGAVVVHGPKAVDPLAVKLAESDGIPFILSQVPDVQSLLNGLRGLLRKKENQ</sequence>
<dbReference type="AlphaFoldDB" id="A0A7C2UTX7"/>
<dbReference type="SMART" id="SM00530">
    <property type="entry name" value="HTH_XRE"/>
    <property type="match status" value="1"/>
</dbReference>
<comment type="caution">
    <text evidence="2">The sequence shown here is derived from an EMBL/GenBank/DDBJ whole genome shotgun (WGS) entry which is preliminary data.</text>
</comment>
<dbReference type="EMBL" id="DSFE01000034">
    <property type="protein sequence ID" value="HEU97463.1"/>
    <property type="molecule type" value="Genomic_DNA"/>
</dbReference>
<accession>A0A7C2UTX7</accession>
<dbReference type="Proteomes" id="UP000885664">
    <property type="component" value="Unassembled WGS sequence"/>
</dbReference>
<dbReference type="InterPro" id="IPR017271">
    <property type="entry name" value="Tscrpt_reg_HTH_MJ1545_prd"/>
</dbReference>
<gene>
    <name evidence="2" type="ORF">ENO36_01210</name>
</gene>
<proteinExistence type="predicted"/>
<dbReference type="PROSITE" id="PS50943">
    <property type="entry name" value="HTH_CROC1"/>
    <property type="match status" value="1"/>
</dbReference>
<evidence type="ECO:0000259" key="1">
    <source>
        <dbReference type="PROSITE" id="PS50943"/>
    </source>
</evidence>
<organism evidence="2">
    <name type="scientific">Fervidicoccus fontis</name>
    <dbReference type="NCBI Taxonomy" id="683846"/>
    <lineage>
        <taxon>Archaea</taxon>
        <taxon>Thermoproteota</taxon>
        <taxon>Thermoprotei</taxon>
        <taxon>Fervidicoccales</taxon>
        <taxon>Fervidicoccaceae</taxon>
        <taxon>Fervidicoccus</taxon>
    </lineage>
</organism>
<dbReference type="PIRSF" id="PIRSF037724">
    <property type="entry name" value="TF_HTH_MJ1545_prd"/>
    <property type="match status" value="1"/>
</dbReference>
<dbReference type="GO" id="GO:0003677">
    <property type="term" value="F:DNA binding"/>
    <property type="evidence" value="ECO:0007669"/>
    <property type="project" value="InterPro"/>
</dbReference>
<dbReference type="Gene3D" id="1.10.260.40">
    <property type="entry name" value="lambda repressor-like DNA-binding domains"/>
    <property type="match status" value="1"/>
</dbReference>
<protein>
    <submittedName>
        <fullName evidence="2">Helix-turn-helix domain-containing protein</fullName>
    </submittedName>
</protein>
<dbReference type="CDD" id="cd00093">
    <property type="entry name" value="HTH_XRE"/>
    <property type="match status" value="1"/>
</dbReference>
<feature type="domain" description="HTH cro/C1-type" evidence="1">
    <location>
        <begin position="28"/>
        <end position="75"/>
    </location>
</feature>
<evidence type="ECO:0000313" key="2">
    <source>
        <dbReference type="EMBL" id="HEU97463.1"/>
    </source>
</evidence>
<dbReference type="InterPro" id="IPR001387">
    <property type="entry name" value="Cro/C1-type_HTH"/>
</dbReference>
<reference evidence="2" key="1">
    <citation type="journal article" date="2020" name="mSystems">
        <title>Genome- and Community-Level Interaction Insights into Carbon Utilization and Element Cycling Functions of Hydrothermarchaeota in Hydrothermal Sediment.</title>
        <authorList>
            <person name="Zhou Z."/>
            <person name="Liu Y."/>
            <person name="Xu W."/>
            <person name="Pan J."/>
            <person name="Luo Z.H."/>
            <person name="Li M."/>
        </authorList>
    </citation>
    <scope>NUCLEOTIDE SEQUENCE [LARGE SCALE GENOMIC DNA]</scope>
    <source>
        <strain evidence="2">SpSt-1259</strain>
    </source>
</reference>
<dbReference type="SUPFAM" id="SSF47413">
    <property type="entry name" value="lambda repressor-like DNA-binding domains"/>
    <property type="match status" value="1"/>
</dbReference>
<name>A0A7C2UTX7_9CREN</name>
<dbReference type="InterPro" id="IPR010982">
    <property type="entry name" value="Lambda_DNA-bd_dom_sf"/>
</dbReference>
<dbReference type="Pfam" id="PF01381">
    <property type="entry name" value="HTH_3"/>
    <property type="match status" value="1"/>
</dbReference>